<organism evidence="3 4">
    <name type="scientific">Corynebacterium stercoris</name>
    <dbReference type="NCBI Taxonomy" id="2943490"/>
    <lineage>
        <taxon>Bacteria</taxon>
        <taxon>Bacillati</taxon>
        <taxon>Actinomycetota</taxon>
        <taxon>Actinomycetes</taxon>
        <taxon>Mycobacteriales</taxon>
        <taxon>Corynebacteriaceae</taxon>
        <taxon>Corynebacterium</taxon>
    </lineage>
</organism>
<sequence length="245" mass="25000">MTAQRTFRAALASAAACLLAVSAAACTQPTTPEPARPTPAAAPVSAMTSAPASTSAAAESSAEAATVTETETQPHAPERSTANAAPQRGVPGAPLAYPGAGGPVPANARPVAAVQYIDYLGRDVALLITPSGNIGCELSPGGVDPMLNCGVDSYHQSRMLGNDAQGWPKWFVDVREGNAFAKGDVPLYLEGKSSSSSIIAPEVVQYGEVVHYGPLVCAVEATGVTCWDANTGRGAWLAREGATFF</sequence>
<evidence type="ECO:0000256" key="2">
    <source>
        <dbReference type="SAM" id="SignalP"/>
    </source>
</evidence>
<proteinExistence type="predicted"/>
<name>A0ABT1G3L2_9CORY</name>
<dbReference type="PROSITE" id="PS51257">
    <property type="entry name" value="PROKAR_LIPOPROTEIN"/>
    <property type="match status" value="1"/>
</dbReference>
<feature type="signal peptide" evidence="2">
    <location>
        <begin position="1"/>
        <end position="25"/>
    </location>
</feature>
<keyword evidence="4" id="KW-1185">Reference proteome</keyword>
<keyword evidence="2" id="KW-0732">Signal</keyword>
<accession>A0ABT1G3L2</accession>
<dbReference type="Proteomes" id="UP001204000">
    <property type="component" value="Unassembled WGS sequence"/>
</dbReference>
<feature type="compositionally biased region" description="Low complexity" evidence="1">
    <location>
        <begin position="38"/>
        <end position="71"/>
    </location>
</feature>
<protein>
    <recommendedName>
        <fullName evidence="5">Secreted protein</fullName>
    </recommendedName>
</protein>
<feature type="region of interest" description="Disordered" evidence="1">
    <location>
        <begin position="28"/>
        <end position="96"/>
    </location>
</feature>
<comment type="caution">
    <text evidence="3">The sequence shown here is derived from an EMBL/GenBank/DDBJ whole genome shotgun (WGS) entry which is preliminary data.</text>
</comment>
<feature type="chain" id="PRO_5046663846" description="Secreted protein" evidence="2">
    <location>
        <begin position="26"/>
        <end position="245"/>
    </location>
</feature>
<dbReference type="RefSeq" id="WP_253579311.1">
    <property type="nucleotide sequence ID" value="NZ_JAMFTQ010000019.1"/>
</dbReference>
<evidence type="ECO:0008006" key="5">
    <source>
        <dbReference type="Google" id="ProtNLM"/>
    </source>
</evidence>
<reference evidence="3" key="1">
    <citation type="submission" date="2022-05" db="EMBL/GenBank/DDBJ databases">
        <title>Corynebacterium sp. TA-R-1 sp. nov., isolated from human feces.</title>
        <authorList>
            <person name="Shamsuzzaman M."/>
            <person name="Dahal R.H."/>
        </authorList>
    </citation>
    <scope>NUCLEOTIDE SEQUENCE</scope>
    <source>
        <strain evidence="3">TA-R-1</strain>
    </source>
</reference>
<evidence type="ECO:0000313" key="4">
    <source>
        <dbReference type="Proteomes" id="UP001204000"/>
    </source>
</evidence>
<evidence type="ECO:0000313" key="3">
    <source>
        <dbReference type="EMBL" id="MCP1388575.1"/>
    </source>
</evidence>
<gene>
    <name evidence="3" type="ORF">M5J20_10355</name>
</gene>
<dbReference type="EMBL" id="JAMFTQ010000019">
    <property type="protein sequence ID" value="MCP1388575.1"/>
    <property type="molecule type" value="Genomic_DNA"/>
</dbReference>
<evidence type="ECO:0000256" key="1">
    <source>
        <dbReference type="SAM" id="MobiDB-lite"/>
    </source>
</evidence>